<evidence type="ECO:0000313" key="2">
    <source>
        <dbReference type="Proteomes" id="UP000606786"/>
    </source>
</evidence>
<dbReference type="Proteomes" id="UP000606786">
    <property type="component" value="Unassembled WGS sequence"/>
</dbReference>
<evidence type="ECO:0000313" key="1">
    <source>
        <dbReference type="EMBL" id="CAD7014469.1"/>
    </source>
</evidence>
<name>A0A811VJS1_CERCA</name>
<dbReference type="EMBL" id="CAJHJT010000056">
    <property type="protein sequence ID" value="CAD7014469.1"/>
    <property type="molecule type" value="Genomic_DNA"/>
</dbReference>
<gene>
    <name evidence="1" type="ORF">CCAP1982_LOCUS22465</name>
</gene>
<sequence length="69" mass="8110">MNLSAKGPSKIVHHSVLNNSMWSAVKYYGFVKAKMCYNIISLHIMRHIFSMEFQASYVNNKQRHFFIVD</sequence>
<keyword evidence="2" id="KW-1185">Reference proteome</keyword>
<dbReference type="AlphaFoldDB" id="A0A811VJS1"/>
<proteinExistence type="predicted"/>
<comment type="caution">
    <text evidence="1">The sequence shown here is derived from an EMBL/GenBank/DDBJ whole genome shotgun (WGS) entry which is preliminary data.</text>
</comment>
<protein>
    <submittedName>
        <fullName evidence="1">(Mediterranean fruit fly) hypothetical protein</fullName>
    </submittedName>
</protein>
<accession>A0A811VJS1</accession>
<organism evidence="1 2">
    <name type="scientific">Ceratitis capitata</name>
    <name type="common">Mediterranean fruit fly</name>
    <name type="synonym">Tephritis capitata</name>
    <dbReference type="NCBI Taxonomy" id="7213"/>
    <lineage>
        <taxon>Eukaryota</taxon>
        <taxon>Metazoa</taxon>
        <taxon>Ecdysozoa</taxon>
        <taxon>Arthropoda</taxon>
        <taxon>Hexapoda</taxon>
        <taxon>Insecta</taxon>
        <taxon>Pterygota</taxon>
        <taxon>Neoptera</taxon>
        <taxon>Endopterygota</taxon>
        <taxon>Diptera</taxon>
        <taxon>Brachycera</taxon>
        <taxon>Muscomorpha</taxon>
        <taxon>Tephritoidea</taxon>
        <taxon>Tephritidae</taxon>
        <taxon>Ceratitis</taxon>
        <taxon>Ceratitis</taxon>
    </lineage>
</organism>
<reference evidence="1" key="1">
    <citation type="submission" date="2020-11" db="EMBL/GenBank/DDBJ databases">
        <authorList>
            <person name="Whitehead M."/>
        </authorList>
    </citation>
    <scope>NUCLEOTIDE SEQUENCE</scope>
    <source>
        <strain evidence="1">EGII</strain>
    </source>
</reference>